<protein>
    <submittedName>
        <fullName evidence="1">Uncharacterized protein</fullName>
    </submittedName>
</protein>
<gene>
    <name evidence="1" type="ORF">G6F51_005203</name>
</gene>
<evidence type="ECO:0000313" key="1">
    <source>
        <dbReference type="EMBL" id="KAG1545878.1"/>
    </source>
</evidence>
<proteinExistence type="predicted"/>
<comment type="caution">
    <text evidence="1">The sequence shown here is derived from an EMBL/GenBank/DDBJ whole genome shotgun (WGS) entry which is preliminary data.</text>
</comment>
<sequence>MDLKEEVDPYNLDTLTTLSQYRAYQSRFPVQVTEELDVKMEVLAEELASEVASGRKYNVYSDKQNAAFFYFHRIKLWRTAPLLARFRLK</sequence>
<evidence type="ECO:0000313" key="2">
    <source>
        <dbReference type="Proteomes" id="UP000717996"/>
    </source>
</evidence>
<dbReference type="Proteomes" id="UP000717996">
    <property type="component" value="Unassembled WGS sequence"/>
</dbReference>
<dbReference type="OrthoDB" id="2270879at2759"/>
<organism evidence="1 2">
    <name type="scientific">Rhizopus oryzae</name>
    <name type="common">Mucormycosis agent</name>
    <name type="synonym">Rhizopus arrhizus var. delemar</name>
    <dbReference type="NCBI Taxonomy" id="64495"/>
    <lineage>
        <taxon>Eukaryota</taxon>
        <taxon>Fungi</taxon>
        <taxon>Fungi incertae sedis</taxon>
        <taxon>Mucoromycota</taxon>
        <taxon>Mucoromycotina</taxon>
        <taxon>Mucoromycetes</taxon>
        <taxon>Mucorales</taxon>
        <taxon>Mucorineae</taxon>
        <taxon>Rhizopodaceae</taxon>
        <taxon>Rhizopus</taxon>
    </lineage>
</organism>
<name>A0A9P6YDS5_RHIOR</name>
<reference evidence="1" key="1">
    <citation type="journal article" date="2020" name="Microb. Genom.">
        <title>Genetic diversity of clinical and environmental Mucorales isolates obtained from an investigation of mucormycosis cases among solid organ transplant recipients.</title>
        <authorList>
            <person name="Nguyen M.H."/>
            <person name="Kaul D."/>
            <person name="Muto C."/>
            <person name="Cheng S.J."/>
            <person name="Richter R.A."/>
            <person name="Bruno V.M."/>
            <person name="Liu G."/>
            <person name="Beyhan S."/>
            <person name="Sundermann A.J."/>
            <person name="Mounaud S."/>
            <person name="Pasculle A.W."/>
            <person name="Nierman W.C."/>
            <person name="Driscoll E."/>
            <person name="Cumbie R."/>
            <person name="Clancy C.J."/>
            <person name="Dupont C.L."/>
        </authorList>
    </citation>
    <scope>NUCLEOTIDE SEQUENCE</scope>
    <source>
        <strain evidence="1">GL16</strain>
    </source>
</reference>
<dbReference type="AlphaFoldDB" id="A0A9P6YDS5"/>
<accession>A0A9P6YDS5</accession>
<dbReference type="EMBL" id="JAANIT010000622">
    <property type="protein sequence ID" value="KAG1545878.1"/>
    <property type="molecule type" value="Genomic_DNA"/>
</dbReference>